<evidence type="ECO:0000313" key="2">
    <source>
        <dbReference type="EMBL" id="KJV09977.1"/>
    </source>
</evidence>
<dbReference type="Proteomes" id="UP000033774">
    <property type="component" value="Unassembled WGS sequence"/>
</dbReference>
<feature type="transmembrane region" description="Helical" evidence="1">
    <location>
        <begin position="48"/>
        <end position="71"/>
    </location>
</feature>
<keyword evidence="3" id="KW-1185">Reference proteome</keyword>
<comment type="caution">
    <text evidence="2">The sequence shown here is derived from an EMBL/GenBank/DDBJ whole genome shotgun (WGS) entry which is preliminary data.</text>
</comment>
<keyword evidence="1" id="KW-1133">Transmembrane helix</keyword>
<gene>
    <name evidence="2" type="ORF">VZ95_08005</name>
</gene>
<proteinExistence type="predicted"/>
<dbReference type="RefSeq" id="WP_045775385.1">
    <property type="nucleotide sequence ID" value="NZ_LAJY01000178.1"/>
</dbReference>
<evidence type="ECO:0000256" key="1">
    <source>
        <dbReference type="SAM" id="Phobius"/>
    </source>
</evidence>
<sequence length="101" mass="10567">MTNPSGPDTLADLLSRAAPVPSPEQTAALESRILHAADRVSIRRAPRIWLVPTAALAASLFLGLATGYALVPAQTPAASASPLMLLTLGPADIFSSWFNFL</sequence>
<dbReference type="AlphaFoldDB" id="A0A0F3ITM1"/>
<name>A0A0F3ITM1_9PROT</name>
<dbReference type="EMBL" id="LAJY01000178">
    <property type="protein sequence ID" value="KJV09977.1"/>
    <property type="molecule type" value="Genomic_DNA"/>
</dbReference>
<keyword evidence="1" id="KW-0812">Transmembrane</keyword>
<protein>
    <submittedName>
        <fullName evidence="2">Uncharacterized protein</fullName>
    </submittedName>
</protein>
<reference evidence="2 3" key="1">
    <citation type="submission" date="2015-03" db="EMBL/GenBank/DDBJ databases">
        <title>Draft genome sequence of Elstera litoralis.</title>
        <authorList>
            <person name="Rahalkar M.C."/>
            <person name="Dhakephalkar P.K."/>
            <person name="Pore S.D."/>
            <person name="Arora P."/>
            <person name="Kapse N.G."/>
            <person name="Pandit P.S."/>
        </authorList>
    </citation>
    <scope>NUCLEOTIDE SEQUENCE [LARGE SCALE GENOMIC DNA]</scope>
    <source>
        <strain evidence="2 3">Dia-1</strain>
    </source>
</reference>
<accession>A0A0F3ITM1</accession>
<organism evidence="2 3">
    <name type="scientific">Elstera litoralis</name>
    <dbReference type="NCBI Taxonomy" id="552518"/>
    <lineage>
        <taxon>Bacteria</taxon>
        <taxon>Pseudomonadati</taxon>
        <taxon>Pseudomonadota</taxon>
        <taxon>Alphaproteobacteria</taxon>
        <taxon>Rhodospirillales</taxon>
        <taxon>Rhodospirillaceae</taxon>
        <taxon>Elstera</taxon>
    </lineage>
</organism>
<keyword evidence="1" id="KW-0472">Membrane</keyword>
<evidence type="ECO:0000313" key="3">
    <source>
        <dbReference type="Proteomes" id="UP000033774"/>
    </source>
</evidence>